<evidence type="ECO:0000259" key="5">
    <source>
        <dbReference type="Pfam" id="PF00296"/>
    </source>
</evidence>
<feature type="domain" description="Luciferase-like" evidence="5">
    <location>
        <begin position="18"/>
        <end position="248"/>
    </location>
</feature>
<dbReference type="InterPro" id="IPR036661">
    <property type="entry name" value="Luciferase-like_sf"/>
</dbReference>
<dbReference type="SUPFAM" id="SSF51679">
    <property type="entry name" value="Bacterial luciferase-like"/>
    <property type="match status" value="1"/>
</dbReference>
<evidence type="ECO:0000256" key="4">
    <source>
        <dbReference type="ARBA" id="ARBA00023033"/>
    </source>
</evidence>
<gene>
    <name evidence="6" type="ORF">ACK4CP_28535</name>
</gene>
<keyword evidence="2" id="KW-0288">FMN</keyword>
<evidence type="ECO:0000256" key="1">
    <source>
        <dbReference type="ARBA" id="ARBA00022630"/>
    </source>
</evidence>
<dbReference type="PANTHER" id="PTHR42847:SF4">
    <property type="entry name" value="ALKANESULFONATE MONOOXYGENASE-RELATED"/>
    <property type="match status" value="1"/>
</dbReference>
<protein>
    <submittedName>
        <fullName evidence="6">LLM class flavin-dependent oxidoreductase</fullName>
    </submittedName>
</protein>
<keyword evidence="4" id="KW-0503">Monooxygenase</keyword>
<dbReference type="Proteomes" id="UP001635817">
    <property type="component" value="Unassembled WGS sequence"/>
</dbReference>
<dbReference type="PANTHER" id="PTHR42847">
    <property type="entry name" value="ALKANESULFONATE MONOOXYGENASE"/>
    <property type="match status" value="1"/>
</dbReference>
<keyword evidence="3" id="KW-0560">Oxidoreductase</keyword>
<dbReference type="Pfam" id="PF00296">
    <property type="entry name" value="Bac_luciferase"/>
    <property type="match status" value="1"/>
</dbReference>
<organism evidence="6 7">
    <name type="scientific">Mycolicibacterium septicum</name>
    <dbReference type="NCBI Taxonomy" id="98668"/>
    <lineage>
        <taxon>Bacteria</taxon>
        <taxon>Bacillati</taxon>
        <taxon>Actinomycetota</taxon>
        <taxon>Actinomycetes</taxon>
        <taxon>Mycobacteriales</taxon>
        <taxon>Mycobacteriaceae</taxon>
        <taxon>Mycolicibacterium</taxon>
    </lineage>
</organism>
<reference evidence="6 7" key="1">
    <citation type="submission" date="2024-12" db="EMBL/GenBank/DDBJ databases">
        <title>The coexistence of Mycolicibacterium septicum and Mycolicibacterium nivoides in clinical samples.</title>
        <authorList>
            <person name="Wang C."/>
            <person name="Feng Y."/>
            <person name="Zong Z."/>
        </authorList>
    </citation>
    <scope>NUCLEOTIDE SEQUENCE [LARGE SCALE GENOMIC DNA]</scope>
    <source>
        <strain evidence="6 7">120310</strain>
    </source>
</reference>
<dbReference type="Gene3D" id="3.20.20.30">
    <property type="entry name" value="Luciferase-like domain"/>
    <property type="match status" value="1"/>
</dbReference>
<dbReference type="InterPro" id="IPR050172">
    <property type="entry name" value="SsuD_RutA_monooxygenase"/>
</dbReference>
<dbReference type="InterPro" id="IPR011251">
    <property type="entry name" value="Luciferase-like_dom"/>
</dbReference>
<dbReference type="RefSeq" id="WP_409552487.1">
    <property type="nucleotide sequence ID" value="NZ_JBKBDE010000012.1"/>
</dbReference>
<keyword evidence="1" id="KW-0285">Flavoprotein</keyword>
<evidence type="ECO:0000256" key="3">
    <source>
        <dbReference type="ARBA" id="ARBA00023002"/>
    </source>
</evidence>
<comment type="caution">
    <text evidence="6">The sequence shown here is derived from an EMBL/GenBank/DDBJ whole genome shotgun (WGS) entry which is preliminary data.</text>
</comment>
<keyword evidence="7" id="KW-1185">Reference proteome</keyword>
<evidence type="ECO:0000256" key="2">
    <source>
        <dbReference type="ARBA" id="ARBA00022643"/>
    </source>
</evidence>
<accession>A0ABW9M533</accession>
<dbReference type="EMBL" id="JBKBDE010000012">
    <property type="protein sequence ID" value="MFN6554367.1"/>
    <property type="molecule type" value="Genomic_DNA"/>
</dbReference>
<proteinExistence type="predicted"/>
<sequence>MKISVSATNYSWQSRTRDHLELIARRLDGTAVDTLWVPDHLMQVDPASRTDEPMLEAYTVLGFLAAATSRLRLGAMVSAATYRAPALLVKAVTTLDVLSDGRAWFGVGAGYSAEEAAAMGLFLPGAAERFERLAELLRLAAQMWRGDETPFLGTHVRLDRPVGSPVPATRPRPPILIGGTGARRTLRLVAEYADACNVFDVPDGGRTIRTWLAVLDRHCAEVGRPAGAVERTITTALREGESADELTARCGELGGYGLQHVVLIVRGRPWAPDDLDVVVAAADQVAGLVHTPG</sequence>
<evidence type="ECO:0000313" key="6">
    <source>
        <dbReference type="EMBL" id="MFN6554367.1"/>
    </source>
</evidence>
<evidence type="ECO:0000313" key="7">
    <source>
        <dbReference type="Proteomes" id="UP001635817"/>
    </source>
</evidence>
<name>A0ABW9M533_9MYCO</name>